<proteinExistence type="predicted"/>
<dbReference type="EMBL" id="CP043494">
    <property type="protein sequence ID" value="WNG47873.1"/>
    <property type="molecule type" value="Genomic_DNA"/>
</dbReference>
<evidence type="ECO:0000259" key="1">
    <source>
        <dbReference type="Pfam" id="PF03050"/>
    </source>
</evidence>
<reference evidence="2 3" key="1">
    <citation type="submission" date="2019-08" db="EMBL/GenBank/DDBJ databases">
        <title>Archangium and Cystobacter genomes.</title>
        <authorList>
            <person name="Chen I.-C.K."/>
            <person name="Wielgoss S."/>
        </authorList>
    </citation>
    <scope>NUCLEOTIDE SEQUENCE [LARGE SCALE GENOMIC DNA]</scope>
    <source>
        <strain evidence="2 3">Cbm 6</strain>
    </source>
</reference>
<dbReference type="Proteomes" id="UP001611383">
    <property type="component" value="Chromosome"/>
</dbReference>
<feature type="domain" description="Transposase IS66 central" evidence="1">
    <location>
        <begin position="18"/>
        <end position="98"/>
    </location>
</feature>
<gene>
    <name evidence="2" type="ORF">F0U60_29850</name>
</gene>
<sequence length="107" mass="12067">MPFDTAERHPSVAPTAPDSLPLHRLARALRGKGCPWRAITLTDLLLLAGREVAPLADWLLEKIAAQRVVQADETPLKEQVPRKTRQGYLWIFLADDEGRQSCQRLPF</sequence>
<organism evidence="2 3">
    <name type="scientific">Archangium minus</name>
    <dbReference type="NCBI Taxonomy" id="83450"/>
    <lineage>
        <taxon>Bacteria</taxon>
        <taxon>Pseudomonadati</taxon>
        <taxon>Myxococcota</taxon>
        <taxon>Myxococcia</taxon>
        <taxon>Myxococcales</taxon>
        <taxon>Cystobacterineae</taxon>
        <taxon>Archangiaceae</taxon>
        <taxon>Archangium</taxon>
    </lineage>
</organism>
<accession>A0ABY9WXJ4</accession>
<evidence type="ECO:0000313" key="3">
    <source>
        <dbReference type="Proteomes" id="UP001611383"/>
    </source>
</evidence>
<keyword evidence="3" id="KW-1185">Reference proteome</keyword>
<dbReference type="Pfam" id="PF03050">
    <property type="entry name" value="DDE_Tnp_IS66"/>
    <property type="match status" value="1"/>
</dbReference>
<dbReference type="RefSeq" id="WP_395804705.1">
    <property type="nucleotide sequence ID" value="NZ_CP043494.1"/>
</dbReference>
<dbReference type="InterPro" id="IPR004291">
    <property type="entry name" value="Transposase_IS66_central"/>
</dbReference>
<name>A0ABY9WXJ4_9BACT</name>
<evidence type="ECO:0000313" key="2">
    <source>
        <dbReference type="EMBL" id="WNG47873.1"/>
    </source>
</evidence>
<protein>
    <submittedName>
        <fullName evidence="2">Transposase</fullName>
    </submittedName>
</protein>